<keyword evidence="1" id="KW-1133">Transmembrane helix</keyword>
<dbReference type="PANTHER" id="PTHR38602:SF1">
    <property type="entry name" value="INNER MEMBRANE PROTEIN"/>
    <property type="match status" value="1"/>
</dbReference>
<evidence type="ECO:0000256" key="1">
    <source>
        <dbReference type="SAM" id="Phobius"/>
    </source>
</evidence>
<dbReference type="PATRIC" id="fig|266128.3.peg.2833"/>
<dbReference type="Proteomes" id="UP000051254">
    <property type="component" value="Unassembled WGS sequence"/>
</dbReference>
<dbReference type="EMBL" id="LDJH01000008">
    <property type="protein sequence ID" value="KRG58982.1"/>
    <property type="molecule type" value="Genomic_DNA"/>
</dbReference>
<feature type="transmembrane region" description="Helical" evidence="1">
    <location>
        <begin position="40"/>
        <end position="59"/>
    </location>
</feature>
<keyword evidence="1" id="KW-0812">Transmembrane</keyword>
<dbReference type="STRING" id="266128.ABB25_05830"/>
<dbReference type="AlphaFoldDB" id="A0A0R0BPU0"/>
<organism evidence="2 3">
    <name type="scientific">Stenotrophomonas koreensis</name>
    <dbReference type="NCBI Taxonomy" id="266128"/>
    <lineage>
        <taxon>Bacteria</taxon>
        <taxon>Pseudomonadati</taxon>
        <taxon>Pseudomonadota</taxon>
        <taxon>Gammaproteobacteria</taxon>
        <taxon>Lysobacterales</taxon>
        <taxon>Lysobacteraceae</taxon>
        <taxon>Stenotrophomonas</taxon>
    </lineage>
</organism>
<dbReference type="Pfam" id="PF09838">
    <property type="entry name" value="DUF2065"/>
    <property type="match status" value="1"/>
</dbReference>
<proteinExistence type="predicted"/>
<dbReference type="PANTHER" id="PTHR38602">
    <property type="entry name" value="INNER MEMBRANE PROTEIN-RELATED"/>
    <property type="match status" value="1"/>
</dbReference>
<comment type="caution">
    <text evidence="2">The sequence shown here is derived from an EMBL/GenBank/DDBJ whole genome shotgun (WGS) entry which is preliminary data.</text>
</comment>
<dbReference type="RefSeq" id="WP_057664858.1">
    <property type="nucleotide sequence ID" value="NZ_LDJH01000008.1"/>
</dbReference>
<keyword evidence="1" id="KW-0472">Membrane</keyword>
<protein>
    <submittedName>
        <fullName evidence="2">Membrane protein</fullName>
    </submittedName>
</protein>
<reference evidence="2 3" key="1">
    <citation type="submission" date="2015-05" db="EMBL/GenBank/DDBJ databases">
        <title>Genome sequencing and analysis of members of genus Stenotrophomonas.</title>
        <authorList>
            <person name="Patil P.P."/>
            <person name="Midha S."/>
            <person name="Patil P.B."/>
        </authorList>
    </citation>
    <scope>NUCLEOTIDE SEQUENCE [LARGE SCALE GENOMIC DNA]</scope>
    <source>
        <strain evidence="2 3">DSM 17805</strain>
    </source>
</reference>
<dbReference type="InterPro" id="IPR019201">
    <property type="entry name" value="DUF2065"/>
</dbReference>
<keyword evidence="3" id="KW-1185">Reference proteome</keyword>
<evidence type="ECO:0000313" key="2">
    <source>
        <dbReference type="EMBL" id="KRG58982.1"/>
    </source>
</evidence>
<sequence>MKDLLAALCLVAVIEGLLLFAWPLAWRAMAAQMLQLPPAALRRFGGLVLAAGLAGLWWARH</sequence>
<name>A0A0R0BPU0_9GAMM</name>
<gene>
    <name evidence="2" type="ORF">ABB25_05830</name>
</gene>
<evidence type="ECO:0000313" key="3">
    <source>
        <dbReference type="Proteomes" id="UP000051254"/>
    </source>
</evidence>
<accession>A0A0R0BPU0</accession>